<dbReference type="GO" id="GO:0006364">
    <property type="term" value="P:rRNA processing"/>
    <property type="evidence" value="ECO:0007669"/>
    <property type="project" value="UniProtKB-UniRule"/>
</dbReference>
<dbReference type="PROSITE" id="PS01306">
    <property type="entry name" value="UPF0054"/>
    <property type="match status" value="1"/>
</dbReference>
<accession>A0A545TC71</accession>
<reference evidence="9 10" key="1">
    <citation type="submission" date="2019-06" db="EMBL/GenBank/DDBJ databases">
        <title>Draft genome of Aliikangiella marina GYP-15.</title>
        <authorList>
            <person name="Wang G."/>
        </authorList>
    </citation>
    <scope>NUCLEOTIDE SEQUENCE [LARGE SCALE GENOMIC DNA]</scope>
    <source>
        <strain evidence="9 10">GYP-15</strain>
    </source>
</reference>
<evidence type="ECO:0000256" key="8">
    <source>
        <dbReference type="HAMAP-Rule" id="MF_00009"/>
    </source>
</evidence>
<keyword evidence="2 8" id="KW-0690">Ribosome biogenesis</keyword>
<dbReference type="GO" id="GO:0005737">
    <property type="term" value="C:cytoplasm"/>
    <property type="evidence" value="ECO:0007669"/>
    <property type="project" value="UniProtKB-SubCell"/>
</dbReference>
<dbReference type="GO" id="GO:0008270">
    <property type="term" value="F:zinc ion binding"/>
    <property type="evidence" value="ECO:0007669"/>
    <property type="project" value="UniProtKB-UniRule"/>
</dbReference>
<dbReference type="OrthoDB" id="9807740at2"/>
<feature type="binding site" evidence="8">
    <location>
        <position position="115"/>
    </location>
    <ligand>
        <name>Zn(2+)</name>
        <dbReference type="ChEBI" id="CHEBI:29105"/>
        <note>catalytic</note>
    </ligand>
</feature>
<keyword evidence="8" id="KW-0963">Cytoplasm</keyword>
<dbReference type="InterPro" id="IPR023091">
    <property type="entry name" value="MetalPrtase_cat_dom_sf_prd"/>
</dbReference>
<organism evidence="9 10">
    <name type="scientific">Aliikangiella marina</name>
    <dbReference type="NCBI Taxonomy" id="1712262"/>
    <lineage>
        <taxon>Bacteria</taxon>
        <taxon>Pseudomonadati</taxon>
        <taxon>Pseudomonadota</taxon>
        <taxon>Gammaproteobacteria</taxon>
        <taxon>Oceanospirillales</taxon>
        <taxon>Pleioneaceae</taxon>
        <taxon>Aliikangiella</taxon>
    </lineage>
</organism>
<feature type="binding site" evidence="8">
    <location>
        <position position="125"/>
    </location>
    <ligand>
        <name>Zn(2+)</name>
        <dbReference type="ChEBI" id="CHEBI:29105"/>
        <note>catalytic</note>
    </ligand>
</feature>
<dbReference type="EC" id="3.1.-.-" evidence="8"/>
<dbReference type="EMBL" id="VIKR01000002">
    <property type="protein sequence ID" value="TQV74809.1"/>
    <property type="molecule type" value="Genomic_DNA"/>
</dbReference>
<dbReference type="NCBIfam" id="TIGR00043">
    <property type="entry name" value="rRNA maturation RNase YbeY"/>
    <property type="match status" value="1"/>
</dbReference>
<dbReference type="HAMAP" id="MF_00009">
    <property type="entry name" value="Endoribonucl_YbeY"/>
    <property type="match status" value="1"/>
</dbReference>
<dbReference type="GO" id="GO:0004521">
    <property type="term" value="F:RNA endonuclease activity"/>
    <property type="evidence" value="ECO:0007669"/>
    <property type="project" value="UniProtKB-UniRule"/>
</dbReference>
<dbReference type="AlphaFoldDB" id="A0A545TC71"/>
<dbReference type="SUPFAM" id="SSF55486">
    <property type="entry name" value="Metalloproteases ('zincins'), catalytic domain"/>
    <property type="match status" value="1"/>
</dbReference>
<evidence type="ECO:0000256" key="3">
    <source>
        <dbReference type="ARBA" id="ARBA00022722"/>
    </source>
</evidence>
<evidence type="ECO:0000313" key="10">
    <source>
        <dbReference type="Proteomes" id="UP000317839"/>
    </source>
</evidence>
<comment type="cofactor">
    <cofactor evidence="8">
        <name>Zn(2+)</name>
        <dbReference type="ChEBI" id="CHEBI:29105"/>
    </cofactor>
    <text evidence="8">Binds 1 zinc ion.</text>
</comment>
<evidence type="ECO:0000256" key="1">
    <source>
        <dbReference type="ARBA" id="ARBA00010875"/>
    </source>
</evidence>
<sequence>MHLVVDIQNIIEDENVPKTADVEGWVAEALAQGGYTQESGELTIRVVGLEESQQLNDTYRGKNKPTNVLSFPFEAPPGIPCDLLGDLVICHAIVEAEAKAQSKNTIAHWAHMVIHGTLHLLGYDHLEPAEAEKMESIEVNILAKFKIANPYELP</sequence>
<name>A0A545TC71_9GAMM</name>
<feature type="binding site" evidence="8">
    <location>
        <position position="119"/>
    </location>
    <ligand>
        <name>Zn(2+)</name>
        <dbReference type="ChEBI" id="CHEBI:29105"/>
        <note>catalytic</note>
    </ligand>
</feature>
<keyword evidence="10" id="KW-1185">Reference proteome</keyword>
<dbReference type="InterPro" id="IPR020549">
    <property type="entry name" value="YbeY_CS"/>
</dbReference>
<keyword evidence="8" id="KW-0698">rRNA processing</keyword>
<evidence type="ECO:0000256" key="2">
    <source>
        <dbReference type="ARBA" id="ARBA00022517"/>
    </source>
</evidence>
<comment type="subcellular location">
    <subcellularLocation>
        <location evidence="8">Cytoplasm</location>
    </subcellularLocation>
</comment>
<evidence type="ECO:0000256" key="6">
    <source>
        <dbReference type="ARBA" id="ARBA00022801"/>
    </source>
</evidence>
<protein>
    <recommendedName>
        <fullName evidence="8">Endoribonuclease YbeY</fullName>
        <ecNumber evidence="8">3.1.-.-</ecNumber>
    </recommendedName>
</protein>
<evidence type="ECO:0000256" key="4">
    <source>
        <dbReference type="ARBA" id="ARBA00022723"/>
    </source>
</evidence>
<keyword evidence="3 8" id="KW-0540">Nuclease</keyword>
<dbReference type="Gene3D" id="3.40.390.30">
    <property type="entry name" value="Metalloproteases ('zincins'), catalytic domain"/>
    <property type="match status" value="1"/>
</dbReference>
<dbReference type="Pfam" id="PF02130">
    <property type="entry name" value="YbeY"/>
    <property type="match status" value="1"/>
</dbReference>
<keyword evidence="6 8" id="KW-0378">Hydrolase</keyword>
<dbReference type="PANTHER" id="PTHR46986">
    <property type="entry name" value="ENDORIBONUCLEASE YBEY, CHLOROPLASTIC"/>
    <property type="match status" value="1"/>
</dbReference>
<keyword evidence="7 8" id="KW-0862">Zinc</keyword>
<dbReference type="PANTHER" id="PTHR46986:SF1">
    <property type="entry name" value="ENDORIBONUCLEASE YBEY, CHLOROPLASTIC"/>
    <property type="match status" value="1"/>
</dbReference>
<evidence type="ECO:0000256" key="7">
    <source>
        <dbReference type="ARBA" id="ARBA00022833"/>
    </source>
</evidence>
<evidence type="ECO:0000256" key="5">
    <source>
        <dbReference type="ARBA" id="ARBA00022759"/>
    </source>
</evidence>
<comment type="similarity">
    <text evidence="1 8">Belongs to the endoribonuclease YbeY family.</text>
</comment>
<dbReference type="RefSeq" id="WP_142941427.1">
    <property type="nucleotide sequence ID" value="NZ_VIKR01000002.1"/>
</dbReference>
<evidence type="ECO:0000313" key="9">
    <source>
        <dbReference type="EMBL" id="TQV74809.1"/>
    </source>
</evidence>
<dbReference type="InterPro" id="IPR002036">
    <property type="entry name" value="YbeY"/>
</dbReference>
<dbReference type="Proteomes" id="UP000317839">
    <property type="component" value="Unassembled WGS sequence"/>
</dbReference>
<proteinExistence type="inferred from homology"/>
<comment type="function">
    <text evidence="8">Single strand-specific metallo-endoribonuclease involved in late-stage 70S ribosome quality control and in maturation of the 3' terminus of the 16S rRNA.</text>
</comment>
<keyword evidence="4 8" id="KW-0479">Metal-binding</keyword>
<comment type="caution">
    <text evidence="9">The sequence shown here is derived from an EMBL/GenBank/DDBJ whole genome shotgun (WGS) entry which is preliminary data.</text>
</comment>
<keyword evidence="5 8" id="KW-0255">Endonuclease</keyword>
<gene>
    <name evidence="8 9" type="primary">ybeY</name>
    <name evidence="9" type="ORF">FLL45_07560</name>
</gene>
<dbReference type="GO" id="GO:0004222">
    <property type="term" value="F:metalloendopeptidase activity"/>
    <property type="evidence" value="ECO:0007669"/>
    <property type="project" value="InterPro"/>
</dbReference>